<evidence type="ECO:0000313" key="1">
    <source>
        <dbReference type="EMBL" id="CAI9936303.1"/>
    </source>
</evidence>
<dbReference type="Proteomes" id="UP001642409">
    <property type="component" value="Unassembled WGS sequence"/>
</dbReference>
<protein>
    <submittedName>
        <fullName evidence="2">Hypothetical_protein</fullName>
    </submittedName>
</protein>
<dbReference type="EMBL" id="CAXDID020000267">
    <property type="protein sequence ID" value="CAL6067271.1"/>
    <property type="molecule type" value="Genomic_DNA"/>
</dbReference>
<proteinExistence type="predicted"/>
<keyword evidence="3" id="KW-1185">Reference proteome</keyword>
<dbReference type="EMBL" id="CATOUU010000635">
    <property type="protein sequence ID" value="CAI9936303.1"/>
    <property type="molecule type" value="Genomic_DNA"/>
</dbReference>
<evidence type="ECO:0000313" key="2">
    <source>
        <dbReference type="EMBL" id="CAL6067271.1"/>
    </source>
</evidence>
<organism evidence="1">
    <name type="scientific">Hexamita inflata</name>
    <dbReference type="NCBI Taxonomy" id="28002"/>
    <lineage>
        <taxon>Eukaryota</taxon>
        <taxon>Metamonada</taxon>
        <taxon>Diplomonadida</taxon>
        <taxon>Hexamitidae</taxon>
        <taxon>Hexamitinae</taxon>
        <taxon>Hexamita</taxon>
    </lineage>
</organism>
<name>A0AA86PFA8_9EUKA</name>
<accession>A0AA86PFA8</accession>
<dbReference type="AlphaFoldDB" id="A0AA86PFA8"/>
<reference evidence="2 3" key="2">
    <citation type="submission" date="2024-07" db="EMBL/GenBank/DDBJ databases">
        <authorList>
            <person name="Akdeniz Z."/>
        </authorList>
    </citation>
    <scope>NUCLEOTIDE SEQUENCE [LARGE SCALE GENOMIC DNA]</scope>
</reference>
<comment type="caution">
    <text evidence="1">The sequence shown here is derived from an EMBL/GenBank/DDBJ whole genome shotgun (WGS) entry which is preliminary data.</text>
</comment>
<sequence length="137" mass="14939">MISESMVYCSGIISYFQQQNCSINDVSLKESQFQSISTNDNSFNGGISAYGYSSQEYITDIIIAYTTISGNSTKQVSNAGITGSIKESKQTINNAQIFSVQILSKSQIDIWSGGIFGALLNSNLIISHSSFRNSNIY</sequence>
<evidence type="ECO:0000313" key="3">
    <source>
        <dbReference type="Proteomes" id="UP001642409"/>
    </source>
</evidence>
<gene>
    <name evidence="1" type="ORF">HINF_LOCUS23948</name>
    <name evidence="2" type="ORF">HINF_LOCUS52942</name>
</gene>
<reference evidence="1" key="1">
    <citation type="submission" date="2023-06" db="EMBL/GenBank/DDBJ databases">
        <authorList>
            <person name="Kurt Z."/>
        </authorList>
    </citation>
    <scope>NUCLEOTIDE SEQUENCE</scope>
</reference>